<keyword evidence="2" id="KW-1185">Reference proteome</keyword>
<sequence>MADGLKAVARVGIPGEHRGILCDHHLFRILRHWLKADHDPFYNPLNDYVILPTSFEIERHHEKGYQVTSLKEEWEIITEDQEDLQTNANTKPLVGSISISHVGDDQSSREEAHATVTVHPQSEGKQHVELNAVSVYAGV</sequence>
<evidence type="ECO:0000313" key="2">
    <source>
        <dbReference type="Proteomes" id="UP001642360"/>
    </source>
</evidence>
<accession>A0ABC8TD50</accession>
<dbReference type="EMBL" id="CAUOFW020004813">
    <property type="protein sequence ID" value="CAK9167347.1"/>
    <property type="molecule type" value="Genomic_DNA"/>
</dbReference>
<protein>
    <submittedName>
        <fullName evidence="1">Uncharacterized protein</fullName>
    </submittedName>
</protein>
<proteinExistence type="predicted"/>
<name>A0ABC8TD50_9AQUA</name>
<comment type="caution">
    <text evidence="1">The sequence shown here is derived from an EMBL/GenBank/DDBJ whole genome shotgun (WGS) entry which is preliminary data.</text>
</comment>
<dbReference type="Proteomes" id="UP001642360">
    <property type="component" value="Unassembled WGS sequence"/>
</dbReference>
<reference evidence="1 2" key="1">
    <citation type="submission" date="2024-02" db="EMBL/GenBank/DDBJ databases">
        <authorList>
            <person name="Vignale AGUSTIN F."/>
            <person name="Sosa J E."/>
            <person name="Modenutti C."/>
        </authorList>
    </citation>
    <scope>NUCLEOTIDE SEQUENCE [LARGE SCALE GENOMIC DNA]</scope>
</reference>
<organism evidence="1 2">
    <name type="scientific">Ilex paraguariensis</name>
    <name type="common">yerba mate</name>
    <dbReference type="NCBI Taxonomy" id="185542"/>
    <lineage>
        <taxon>Eukaryota</taxon>
        <taxon>Viridiplantae</taxon>
        <taxon>Streptophyta</taxon>
        <taxon>Embryophyta</taxon>
        <taxon>Tracheophyta</taxon>
        <taxon>Spermatophyta</taxon>
        <taxon>Magnoliopsida</taxon>
        <taxon>eudicotyledons</taxon>
        <taxon>Gunneridae</taxon>
        <taxon>Pentapetalae</taxon>
        <taxon>asterids</taxon>
        <taxon>campanulids</taxon>
        <taxon>Aquifoliales</taxon>
        <taxon>Aquifoliaceae</taxon>
        <taxon>Ilex</taxon>
    </lineage>
</organism>
<dbReference type="AlphaFoldDB" id="A0ABC8TD50"/>
<evidence type="ECO:0000313" key="1">
    <source>
        <dbReference type="EMBL" id="CAK9167347.1"/>
    </source>
</evidence>
<gene>
    <name evidence="1" type="ORF">ILEXP_LOCUS36612</name>
</gene>